<sequence>MIINAQTMRGIFVAFNTLFNKAFADVAPLYTRVATVVPSTTSEETYAWLGDIPMMREWIGDRELQNLTASDYTIKNKKFELTVALPRDAVEDDKIGVYNPSIQMLGQSAALHPDQLIFGLLKDGFAQKCYDGKAFFAADHKIGSKTVSNKGTDKLSPDSYAAARASMMSLTNSKGKALNIVPNLLVVPPALESMARKILLADQIDGTTNTLKGTAELLVVTELAGNDAAWYLLATNKPLKPLIYQDRKKATFVSKTNETDDNVFFGGNYLYGVDSRGNAGFGFWQMAYGSDGSKA</sequence>
<feature type="domain" description="Bacteriophage Mu GpT" evidence="1">
    <location>
        <begin position="224"/>
        <end position="291"/>
    </location>
</feature>
<comment type="caution">
    <text evidence="2">The sequence shown here is derived from an EMBL/GenBank/DDBJ whole genome shotgun (WGS) entry which is preliminary data.</text>
</comment>
<organism evidence="2 3">
    <name type="scientific">Harryflintia acetispora</name>
    <dbReference type="NCBI Taxonomy" id="1849041"/>
    <lineage>
        <taxon>Bacteria</taxon>
        <taxon>Bacillati</taxon>
        <taxon>Bacillota</taxon>
        <taxon>Clostridia</taxon>
        <taxon>Eubacteriales</taxon>
        <taxon>Oscillospiraceae</taxon>
        <taxon>Harryflintia</taxon>
    </lineage>
</organism>
<evidence type="ECO:0000313" key="2">
    <source>
        <dbReference type="EMBL" id="TCL43216.1"/>
    </source>
</evidence>
<proteinExistence type="predicted"/>
<evidence type="ECO:0000259" key="1">
    <source>
        <dbReference type="Pfam" id="PF10124"/>
    </source>
</evidence>
<keyword evidence="3" id="KW-1185">Reference proteome</keyword>
<evidence type="ECO:0000313" key="3">
    <source>
        <dbReference type="Proteomes" id="UP000294682"/>
    </source>
</evidence>
<accession>A0A9X8Y814</accession>
<dbReference type="EMBL" id="SLUK01000006">
    <property type="protein sequence ID" value="TCL43216.1"/>
    <property type="molecule type" value="Genomic_DNA"/>
</dbReference>
<dbReference type="AlphaFoldDB" id="A0A9X8Y814"/>
<reference evidence="2 3" key="1">
    <citation type="submission" date="2019-03" db="EMBL/GenBank/DDBJ databases">
        <title>Genomic Encyclopedia of Type Strains, Phase IV (KMG-IV): sequencing the most valuable type-strain genomes for metagenomic binning, comparative biology and taxonomic classification.</title>
        <authorList>
            <person name="Goeker M."/>
        </authorList>
    </citation>
    <scope>NUCLEOTIDE SEQUENCE [LARGE SCALE GENOMIC DNA]</scope>
    <source>
        <strain evidence="2 3">DSM 100433</strain>
    </source>
</reference>
<protein>
    <submittedName>
        <fullName evidence="2">Mu-like prophage major head subunit gpT</fullName>
    </submittedName>
</protein>
<dbReference type="InterPro" id="IPR018774">
    <property type="entry name" value="Phage_Mu_GpT"/>
</dbReference>
<dbReference type="Proteomes" id="UP000294682">
    <property type="component" value="Unassembled WGS sequence"/>
</dbReference>
<feature type="domain" description="Bacteriophage Mu GpT" evidence="1">
    <location>
        <begin position="10"/>
        <end position="152"/>
    </location>
</feature>
<gene>
    <name evidence="2" type="ORF">EDD78_10676</name>
</gene>
<dbReference type="RefSeq" id="WP_132084588.1">
    <property type="nucleotide sequence ID" value="NZ_SLUK01000006.1"/>
</dbReference>
<name>A0A9X8Y814_9FIRM</name>
<dbReference type="Pfam" id="PF10124">
    <property type="entry name" value="Mu-like_gpT"/>
    <property type="match status" value="2"/>
</dbReference>